<dbReference type="EMBL" id="MT143760">
    <property type="protein sequence ID" value="QJB02124.1"/>
    <property type="molecule type" value="Genomic_DNA"/>
</dbReference>
<feature type="coiled-coil region" evidence="1">
    <location>
        <begin position="702"/>
        <end position="755"/>
    </location>
</feature>
<gene>
    <name evidence="2" type="ORF">MM171B01444_0003</name>
</gene>
<sequence length="925" mass="103694">MPQTDYEIITKIVVSTDQAIKNLQALNAELAKKKKDFKGVASSAKETSAVIQQETKKQTDAEKKLTKEIKECKDKIKEKEKAVDKLGQTAKRVFLVIFAAAILALRQFTRWAIEAAMATIEFQRSTYLFEVSIRALQRVGMETTLAEWRDRLAEIKEQFPIFSEQEIVSALTSITLKLREFEFTAEEMNNVLTISASLARALGKDFGELGQQIASALSRGYFEALQAAGIPISRLEIMQRAYDDALNSTFETMDDAARAHIAYNIVMEHSEAIMEDLGIVGTRTFERLRIAEADLADATKDLGEVWVEVLIQVKTAWADFLTSLIDPIVIQNPFESIINYLADFFSWISSSMSNLADSLEGISFMKGAQEGAKEMSKAFNNMADSAYEYADSMKGIEIFPGTESIAMWAKITSAHRQYFTALEETLLIIQELEKETRDSEGYISYENQQRLAKAYEDAKKLKEEFEGLTGIELPITIDDDMTEREVKEMLNDVRKLITDETSAHKLILHPELQLLVDTGQIDAALAWLENAMGETMGDLTDVTKEAADEMTDEITRAAKEMGEALSDIAIWFEIKAREAGIDLQNDLSRMARDLANDLAKIQRDLAFAIAKANADAGKEIADENKKHRDDELKEEEELLRKLKRLREDFLMDLEDALRERDALKVIQLTREYNVDVRRAKEDYEAGRRDREKAHQDEIADIKAQNARKIAELKAQAAKEANERRIAAALAVEERKIKHEEEMAELDRQLKDKLNALAAEFAEEYELTAEWLTALSKLVMSQYGAGSALANLISQFLLAYELALRVASVASSINPELGVHQRYQQENFAGGGVLLATKPTVAVFGEAGPELVHFTPLADISATPNLNRSITEAGIHQDATITHEGGMNIQEQLGLEIWLQDGLEGRIIDQTLGEAARVFNATLGRR</sequence>
<evidence type="ECO:0000313" key="2">
    <source>
        <dbReference type="EMBL" id="QJB02124.1"/>
    </source>
</evidence>
<feature type="coiled-coil region" evidence="1">
    <location>
        <begin position="584"/>
        <end position="659"/>
    </location>
</feature>
<protein>
    <submittedName>
        <fullName evidence="2">Uncharacterized protein</fullName>
    </submittedName>
</protein>
<feature type="coiled-coil region" evidence="1">
    <location>
        <begin position="62"/>
        <end position="89"/>
    </location>
</feature>
<reference evidence="2" key="1">
    <citation type="submission" date="2020-03" db="EMBL/GenBank/DDBJ databases">
        <title>The deep terrestrial virosphere.</title>
        <authorList>
            <person name="Holmfeldt K."/>
            <person name="Nilsson E."/>
            <person name="Simone D."/>
            <person name="Lopez-Fernandez M."/>
            <person name="Wu X."/>
            <person name="de Brujin I."/>
            <person name="Lundin D."/>
            <person name="Andersson A."/>
            <person name="Bertilsson S."/>
            <person name="Dopson M."/>
        </authorList>
    </citation>
    <scope>NUCLEOTIDE SEQUENCE</scope>
    <source>
        <strain evidence="2">MM171B01444</strain>
    </source>
</reference>
<accession>A0A6M3M4Q7</accession>
<name>A0A6M3M4Q7_9ZZZZ</name>
<dbReference type="SUPFAM" id="SSF58100">
    <property type="entry name" value="Bacterial hemolysins"/>
    <property type="match status" value="1"/>
</dbReference>
<dbReference type="AlphaFoldDB" id="A0A6M3M4Q7"/>
<evidence type="ECO:0000256" key="1">
    <source>
        <dbReference type="SAM" id="Coils"/>
    </source>
</evidence>
<organism evidence="2">
    <name type="scientific">viral metagenome</name>
    <dbReference type="NCBI Taxonomy" id="1070528"/>
    <lineage>
        <taxon>unclassified sequences</taxon>
        <taxon>metagenomes</taxon>
        <taxon>organismal metagenomes</taxon>
    </lineage>
</organism>
<dbReference type="PANTHER" id="PTHR47372:SF11">
    <property type="entry name" value="RE19971P"/>
    <property type="match status" value="1"/>
</dbReference>
<proteinExistence type="predicted"/>
<keyword evidence="1" id="KW-0175">Coiled coil</keyword>
<dbReference type="PANTHER" id="PTHR47372">
    <property type="entry name" value="DAUER UP-REGULATED-RELATED"/>
    <property type="match status" value="1"/>
</dbReference>